<comment type="caution">
    <text evidence="6">The sequence shown here is derived from an EMBL/GenBank/DDBJ whole genome shotgun (WGS) entry which is preliminary data.</text>
</comment>
<evidence type="ECO:0000256" key="2">
    <source>
        <dbReference type="ARBA" id="ARBA00022692"/>
    </source>
</evidence>
<dbReference type="PANTHER" id="PTHR13608:SF3">
    <property type="entry name" value="ARMADILLO-LIKE HELICAL DOMAIN-CONTAINING PROTEIN 3"/>
    <property type="match status" value="1"/>
</dbReference>
<keyword evidence="4" id="KW-0472">Membrane</keyword>
<evidence type="ECO:0000313" key="7">
    <source>
        <dbReference type="Proteomes" id="UP001562354"/>
    </source>
</evidence>
<evidence type="ECO:0000256" key="4">
    <source>
        <dbReference type="ARBA" id="ARBA00023136"/>
    </source>
</evidence>
<dbReference type="SMART" id="SM01158">
    <property type="entry name" value="DUF1741"/>
    <property type="match status" value="1"/>
</dbReference>
<dbReference type="EMBL" id="JBFMKM010000007">
    <property type="protein sequence ID" value="KAL1305131.1"/>
    <property type="molecule type" value="Genomic_DNA"/>
</dbReference>
<protein>
    <recommendedName>
        <fullName evidence="5">Armadillo-like helical domain-containing protein</fullName>
    </recommendedName>
</protein>
<evidence type="ECO:0000313" key="6">
    <source>
        <dbReference type="EMBL" id="KAL1305131.1"/>
    </source>
</evidence>
<dbReference type="InterPro" id="IPR013636">
    <property type="entry name" value="ARMH3_C"/>
</dbReference>
<keyword evidence="2" id="KW-0812">Transmembrane</keyword>
<evidence type="ECO:0000259" key="5">
    <source>
        <dbReference type="SMART" id="SM01158"/>
    </source>
</evidence>
<name>A0ABR3PG50_9PEZI</name>
<dbReference type="RefSeq" id="XP_069201405.1">
    <property type="nucleotide sequence ID" value="XM_069341328.1"/>
</dbReference>
<sequence>MEQSPLTQQTRPDAFEPKVIQLYRALLQDGEDDEKSEGFWRELFLHKPDTARFAQMLDDVPPNQLIHIQHHAQQLLVKAVATAKTGNGPADENALDTVTVFLNKVLSKRYTNPSSDIIEVLAGLDDVDVVFTEVVGTLDVTIRTGRSIQVRLKAVRAALCIASGAFQTGLLTYFTQRDLFPSLMKLIHDLEDPADAIQPFLLAGLLANYNKFEVRNPYHVRFADFVNDDTIRKIVRCLGVTLIAMRDRYVAIQEDVAESWSLGGTLSYIGLGSLAGAKPAAPVLTEEEMKTFFAEQPDADAASLLAMYDFVLANKIFCLELVQTKSENKQDISTIGSFLSFCSYLYQHAHRSTRAGSYAHLTLFIIEILVEDPGVVKRLCENTTPVRLSRQRQPYLPIVKGDRTLAANIIDIMMDSINHNLRKRLDIDLYVLNLGILLRLMTFLSKARIRLSYHWPELWRSMLSFMRFLTAYATDLKSLLHIETLIANLTRVTTLALTQGESFLPDMTSYDDLVYKLVETGDSFVKFRDAYSLTNNSEAAASMKTLIGVSKHYADLIEGQKGMIKNLSPREVGKIIKQGYETLSIESREGLDHWERFREADHKVMLKKLARVAVADARNLSLDRE</sequence>
<proteinExistence type="predicted"/>
<organism evidence="6 7">
    <name type="scientific">Neodothiora populina</name>
    <dbReference type="NCBI Taxonomy" id="2781224"/>
    <lineage>
        <taxon>Eukaryota</taxon>
        <taxon>Fungi</taxon>
        <taxon>Dikarya</taxon>
        <taxon>Ascomycota</taxon>
        <taxon>Pezizomycotina</taxon>
        <taxon>Dothideomycetes</taxon>
        <taxon>Dothideomycetidae</taxon>
        <taxon>Dothideales</taxon>
        <taxon>Dothioraceae</taxon>
        <taxon>Neodothiora</taxon>
    </lineage>
</organism>
<dbReference type="PANTHER" id="PTHR13608">
    <property type="entry name" value="ARMADILLO-LIKE HELICAL DOMAIN-CONTAINING PROTEIN 3"/>
    <property type="match status" value="1"/>
</dbReference>
<dbReference type="Proteomes" id="UP001562354">
    <property type="component" value="Unassembled WGS sequence"/>
</dbReference>
<gene>
    <name evidence="6" type="ORF">AAFC00_002056</name>
</gene>
<evidence type="ECO:0000256" key="1">
    <source>
        <dbReference type="ARBA" id="ARBA00004370"/>
    </source>
</evidence>
<keyword evidence="3" id="KW-1133">Transmembrane helix</keyword>
<keyword evidence="7" id="KW-1185">Reference proteome</keyword>
<dbReference type="Pfam" id="PF08427">
    <property type="entry name" value="ARMH3_C"/>
    <property type="match status" value="1"/>
</dbReference>
<dbReference type="InterPro" id="IPR039868">
    <property type="entry name" value="ARMD3-like"/>
</dbReference>
<evidence type="ECO:0000256" key="3">
    <source>
        <dbReference type="ARBA" id="ARBA00022989"/>
    </source>
</evidence>
<dbReference type="GeneID" id="95975758"/>
<accession>A0ABR3PG50</accession>
<reference evidence="6 7" key="1">
    <citation type="submission" date="2024-07" db="EMBL/GenBank/DDBJ databases">
        <title>Draft sequence of the Neodothiora populina.</title>
        <authorList>
            <person name="Drown D.D."/>
            <person name="Schuette U.S."/>
            <person name="Buechlein A.B."/>
            <person name="Rusch D.R."/>
            <person name="Winton L.W."/>
            <person name="Adams G.A."/>
        </authorList>
    </citation>
    <scope>NUCLEOTIDE SEQUENCE [LARGE SCALE GENOMIC DNA]</scope>
    <source>
        <strain evidence="6 7">CPC 39397</strain>
    </source>
</reference>
<feature type="domain" description="Armadillo-like helical" evidence="5">
    <location>
        <begin position="397"/>
        <end position="621"/>
    </location>
</feature>
<comment type="subcellular location">
    <subcellularLocation>
        <location evidence="1">Membrane</location>
    </subcellularLocation>
</comment>